<comment type="caution">
    <text evidence="5">The sequence shown here is derived from an EMBL/GenBank/DDBJ whole genome shotgun (WGS) entry which is preliminary data.</text>
</comment>
<keyword evidence="6" id="KW-1185">Reference proteome</keyword>
<comment type="similarity">
    <text evidence="1">Belongs to the NmrA-type oxidoreductase family. Isoflavone reductase subfamily.</text>
</comment>
<evidence type="ECO:0000256" key="2">
    <source>
        <dbReference type="ARBA" id="ARBA00022857"/>
    </source>
</evidence>
<dbReference type="PANTHER" id="PTHR47706:SF1">
    <property type="entry name" value="CIPA-LIKE, PUTATIVE (AFU_ORTHOLOGUE AFUA_1G12460)-RELATED"/>
    <property type="match status" value="1"/>
</dbReference>
<proteinExistence type="inferred from homology"/>
<sequence>MVQKIHNVAVVGGRGNVGTPVVANLLAHGFEVTILVRKSSDTSSLPASAKVKKVDLESTDDLTAALAGQDAVVDCTLVQDDTPKRLMDASLAAGVYRYIPSDWSLDPLNKAANSLPVFSKRVERDNYLYEKCKSSKGSMTWTIVANGPFLDWNLRTGFAGIDLAKKRAELMDGGDNRVVWTTLDSVGKAVAGIMAHPEETQNRPVYVQSVVKSCHEMLKHAQSVLGADGWEVINVNAEEANGKALADLFSGKFDMATFGTLIRYSNAKPETFSPWAKTDNGLLGVPSMTDDELEGLIKKISASAA</sequence>
<keyword evidence="2" id="KW-0521">NADP</keyword>
<organism evidence="5 6">
    <name type="scientific">Diaporthe eres</name>
    <name type="common">Phomopsis oblonga</name>
    <dbReference type="NCBI Taxonomy" id="83184"/>
    <lineage>
        <taxon>Eukaryota</taxon>
        <taxon>Fungi</taxon>
        <taxon>Dikarya</taxon>
        <taxon>Ascomycota</taxon>
        <taxon>Pezizomycotina</taxon>
        <taxon>Sordariomycetes</taxon>
        <taxon>Sordariomycetidae</taxon>
        <taxon>Diaporthales</taxon>
        <taxon>Diaporthaceae</taxon>
        <taxon>Diaporthe</taxon>
        <taxon>Diaporthe eres species complex</taxon>
    </lineage>
</organism>
<evidence type="ECO:0000313" key="6">
    <source>
        <dbReference type="Proteomes" id="UP001430848"/>
    </source>
</evidence>
<keyword evidence="3" id="KW-0560">Oxidoreductase</keyword>
<gene>
    <name evidence="5" type="ORF">SLS63_013994</name>
</gene>
<name>A0ABR1NLX2_DIAER</name>
<dbReference type="EMBL" id="JAKNSF020000221">
    <property type="protein sequence ID" value="KAK7706399.1"/>
    <property type="molecule type" value="Genomic_DNA"/>
</dbReference>
<protein>
    <recommendedName>
        <fullName evidence="4">NAD(P)-binding domain-containing protein</fullName>
    </recommendedName>
</protein>
<dbReference type="SUPFAM" id="SSF51735">
    <property type="entry name" value="NAD(P)-binding Rossmann-fold domains"/>
    <property type="match status" value="1"/>
</dbReference>
<feature type="domain" description="NAD(P)-binding" evidence="4">
    <location>
        <begin position="12"/>
        <end position="158"/>
    </location>
</feature>
<dbReference type="InterPro" id="IPR036291">
    <property type="entry name" value="NAD(P)-bd_dom_sf"/>
</dbReference>
<evidence type="ECO:0000256" key="1">
    <source>
        <dbReference type="ARBA" id="ARBA00005725"/>
    </source>
</evidence>
<evidence type="ECO:0000313" key="5">
    <source>
        <dbReference type="EMBL" id="KAK7706399.1"/>
    </source>
</evidence>
<dbReference type="CDD" id="cd05259">
    <property type="entry name" value="PCBER_SDR_a"/>
    <property type="match status" value="1"/>
</dbReference>
<dbReference type="InterPro" id="IPR045312">
    <property type="entry name" value="PCBER-like"/>
</dbReference>
<reference evidence="5 6" key="1">
    <citation type="submission" date="2024-02" db="EMBL/GenBank/DDBJ databases">
        <title>De novo assembly and annotation of 12 fungi associated with fruit tree decline syndrome in Ontario, Canada.</title>
        <authorList>
            <person name="Sulman M."/>
            <person name="Ellouze W."/>
            <person name="Ilyukhin E."/>
        </authorList>
    </citation>
    <scope>NUCLEOTIDE SEQUENCE [LARGE SCALE GENOMIC DNA]</scope>
    <source>
        <strain evidence="5 6">M169</strain>
    </source>
</reference>
<dbReference type="PANTHER" id="PTHR47706">
    <property type="entry name" value="NMRA-LIKE FAMILY PROTEIN"/>
    <property type="match status" value="1"/>
</dbReference>
<accession>A0ABR1NLX2</accession>
<dbReference type="InterPro" id="IPR016040">
    <property type="entry name" value="NAD(P)-bd_dom"/>
</dbReference>
<dbReference type="Proteomes" id="UP001430848">
    <property type="component" value="Unassembled WGS sequence"/>
</dbReference>
<evidence type="ECO:0000256" key="3">
    <source>
        <dbReference type="ARBA" id="ARBA00023002"/>
    </source>
</evidence>
<dbReference type="Pfam" id="PF13460">
    <property type="entry name" value="NAD_binding_10"/>
    <property type="match status" value="1"/>
</dbReference>
<evidence type="ECO:0000259" key="4">
    <source>
        <dbReference type="Pfam" id="PF13460"/>
    </source>
</evidence>
<dbReference type="Gene3D" id="3.40.50.720">
    <property type="entry name" value="NAD(P)-binding Rossmann-like Domain"/>
    <property type="match status" value="1"/>
</dbReference>
<dbReference type="InterPro" id="IPR051609">
    <property type="entry name" value="NmrA/Isoflavone_reductase-like"/>
</dbReference>